<dbReference type="GO" id="GO:0004341">
    <property type="term" value="F:gluconolactonase activity"/>
    <property type="evidence" value="ECO:0007669"/>
    <property type="project" value="TreeGrafter"/>
</dbReference>
<gene>
    <name evidence="3" type="ORF">METZ01_LOCUS91300</name>
</gene>
<dbReference type="PANTHER" id="PTHR10907">
    <property type="entry name" value="REGUCALCIN"/>
    <property type="match status" value="1"/>
</dbReference>
<dbReference type="AlphaFoldDB" id="A0A381VDL6"/>
<evidence type="ECO:0000313" key="3">
    <source>
        <dbReference type="EMBL" id="SVA38446.1"/>
    </source>
</evidence>
<dbReference type="PRINTS" id="PR01790">
    <property type="entry name" value="SMP30FAMILY"/>
</dbReference>
<name>A0A381VDL6_9ZZZZ</name>
<dbReference type="InterPro" id="IPR013658">
    <property type="entry name" value="SGL"/>
</dbReference>
<sequence length="298" mass="33780">MKKVELYNDCKNLLGEGITWSADQENLYWLDVVIPSKLFQLHLPTNKLSTFIMPEMISSISIRSKKDLIIASQYGVYNYNLTSNNFTRLIETEPLLKFNRSNDGASDIKGRFWFGTMQNNLDEEGQDIPITKNSGSLYRLNTDLTLDKIESNLGIPNTFIWNPDNTKFYFTDSMEGIIYSYDFNEKSGEITNKTNFATFNRGVPDGSTMDSEGFVWNCRWGGSCVVRFDPLGRVDRVLEVPVENVTNCVFGGKDLKTLFITTARQGLSKEYVTKNPYAGSLFAIDLSIKGIEDNNFLG</sequence>
<dbReference type="Pfam" id="PF08450">
    <property type="entry name" value="SGL"/>
    <property type="match status" value="1"/>
</dbReference>
<dbReference type="GO" id="GO:0005509">
    <property type="term" value="F:calcium ion binding"/>
    <property type="evidence" value="ECO:0007669"/>
    <property type="project" value="TreeGrafter"/>
</dbReference>
<evidence type="ECO:0000256" key="1">
    <source>
        <dbReference type="ARBA" id="ARBA00008853"/>
    </source>
</evidence>
<evidence type="ECO:0000259" key="2">
    <source>
        <dbReference type="Pfam" id="PF08450"/>
    </source>
</evidence>
<feature type="domain" description="SMP-30/Gluconolactonase/LRE-like region" evidence="2">
    <location>
        <begin position="14"/>
        <end position="264"/>
    </location>
</feature>
<dbReference type="SUPFAM" id="SSF63829">
    <property type="entry name" value="Calcium-dependent phosphotriesterase"/>
    <property type="match status" value="1"/>
</dbReference>
<dbReference type="EMBL" id="UINC01008545">
    <property type="protein sequence ID" value="SVA38446.1"/>
    <property type="molecule type" value="Genomic_DNA"/>
</dbReference>
<organism evidence="3">
    <name type="scientific">marine metagenome</name>
    <dbReference type="NCBI Taxonomy" id="408172"/>
    <lineage>
        <taxon>unclassified sequences</taxon>
        <taxon>metagenomes</taxon>
        <taxon>ecological metagenomes</taxon>
    </lineage>
</organism>
<protein>
    <recommendedName>
        <fullName evidence="2">SMP-30/Gluconolactonase/LRE-like region domain-containing protein</fullName>
    </recommendedName>
</protein>
<reference evidence="3" key="1">
    <citation type="submission" date="2018-05" db="EMBL/GenBank/DDBJ databases">
        <authorList>
            <person name="Lanie J.A."/>
            <person name="Ng W.-L."/>
            <person name="Kazmierczak K.M."/>
            <person name="Andrzejewski T.M."/>
            <person name="Davidsen T.M."/>
            <person name="Wayne K.J."/>
            <person name="Tettelin H."/>
            <person name="Glass J.I."/>
            <person name="Rusch D."/>
            <person name="Podicherti R."/>
            <person name="Tsui H.-C.T."/>
            <person name="Winkler M.E."/>
        </authorList>
    </citation>
    <scope>NUCLEOTIDE SEQUENCE</scope>
</reference>
<proteinExistence type="inferred from homology"/>
<dbReference type="InterPro" id="IPR011042">
    <property type="entry name" value="6-blade_b-propeller_TolB-like"/>
</dbReference>
<dbReference type="GO" id="GO:0019853">
    <property type="term" value="P:L-ascorbic acid biosynthetic process"/>
    <property type="evidence" value="ECO:0007669"/>
    <property type="project" value="TreeGrafter"/>
</dbReference>
<comment type="similarity">
    <text evidence="1">Belongs to the SMP-30/CGR1 family.</text>
</comment>
<dbReference type="Gene3D" id="2.120.10.30">
    <property type="entry name" value="TolB, C-terminal domain"/>
    <property type="match status" value="1"/>
</dbReference>
<dbReference type="PANTHER" id="PTHR10907:SF47">
    <property type="entry name" value="REGUCALCIN"/>
    <property type="match status" value="1"/>
</dbReference>
<accession>A0A381VDL6</accession>
<dbReference type="InterPro" id="IPR005511">
    <property type="entry name" value="SMP-30"/>
</dbReference>